<dbReference type="GO" id="GO:0005509">
    <property type="term" value="F:calcium ion binding"/>
    <property type="evidence" value="ECO:0007669"/>
    <property type="project" value="InterPro"/>
</dbReference>
<gene>
    <name evidence="4" type="ORF">JKP88DRAFT_348283</name>
</gene>
<dbReference type="InterPro" id="IPR051425">
    <property type="entry name" value="Formin_Homology"/>
</dbReference>
<organism evidence="4 5">
    <name type="scientific">Tribonema minus</name>
    <dbReference type="NCBI Taxonomy" id="303371"/>
    <lineage>
        <taxon>Eukaryota</taxon>
        <taxon>Sar</taxon>
        <taxon>Stramenopiles</taxon>
        <taxon>Ochrophyta</taxon>
        <taxon>PX clade</taxon>
        <taxon>Xanthophyceae</taxon>
        <taxon>Tribonematales</taxon>
        <taxon>Tribonemataceae</taxon>
        <taxon>Tribonema</taxon>
    </lineage>
</organism>
<feature type="region of interest" description="Disordered" evidence="2">
    <location>
        <begin position="519"/>
        <end position="539"/>
    </location>
</feature>
<feature type="domain" description="EF-hand" evidence="3">
    <location>
        <begin position="443"/>
        <end position="478"/>
    </location>
</feature>
<feature type="compositionally biased region" description="Polar residues" evidence="2">
    <location>
        <begin position="558"/>
        <end position="567"/>
    </location>
</feature>
<dbReference type="PANTHER" id="PTHR45725">
    <property type="entry name" value="FORMIN HOMOLOGY 2 FAMILY MEMBER"/>
    <property type="match status" value="1"/>
</dbReference>
<feature type="compositionally biased region" description="Pro residues" evidence="2">
    <location>
        <begin position="585"/>
        <end position="602"/>
    </location>
</feature>
<dbReference type="PROSITE" id="PS00018">
    <property type="entry name" value="EF_HAND_1"/>
    <property type="match status" value="1"/>
</dbReference>
<name>A0A835Z2M1_9STRA</name>
<accession>A0A835Z2M1</accession>
<dbReference type="PROSITE" id="PS50222">
    <property type="entry name" value="EF_HAND_2"/>
    <property type="match status" value="1"/>
</dbReference>
<evidence type="ECO:0000259" key="3">
    <source>
        <dbReference type="PROSITE" id="PS50222"/>
    </source>
</evidence>
<dbReference type="InterPro" id="IPR002048">
    <property type="entry name" value="EF_hand_dom"/>
</dbReference>
<reference evidence="4" key="1">
    <citation type="submission" date="2021-02" db="EMBL/GenBank/DDBJ databases">
        <title>First Annotated Genome of the Yellow-green Alga Tribonema minus.</title>
        <authorList>
            <person name="Mahan K.M."/>
        </authorList>
    </citation>
    <scope>NUCLEOTIDE SEQUENCE</scope>
    <source>
        <strain evidence="4">UTEX B ZZ1240</strain>
    </source>
</reference>
<evidence type="ECO:0000256" key="2">
    <source>
        <dbReference type="SAM" id="MobiDB-lite"/>
    </source>
</evidence>
<evidence type="ECO:0000313" key="5">
    <source>
        <dbReference type="Proteomes" id="UP000664859"/>
    </source>
</evidence>
<proteinExistence type="predicted"/>
<evidence type="ECO:0000313" key="4">
    <source>
        <dbReference type="EMBL" id="KAG5185293.1"/>
    </source>
</evidence>
<dbReference type="Proteomes" id="UP000664859">
    <property type="component" value="Unassembled WGS sequence"/>
</dbReference>
<dbReference type="OrthoDB" id="192511at2759"/>
<sequence length="934" mass="97478">MSAAAGGGAAAAGGGALSIAGSDFLSAAAGSAAGGTAPPMGLRVLVPPPAWLAAAAPVYAPFAGGALVQSPPMAQHAPAVALPLLLTNTGGTGGSGSGGRQPSAAGDAMDVEPPLQAQLAAARAHMQRQAKARVPALAAASQASAITVVEQHNQAMRDAAINIALVMLYRDERNVNGHVAYVLIVLFEGRDGAAPGLAGSSKGGEARRCLLLHGCPLPLPLPPMPPVFVSSKGSATAGACCAMGGDCSAAAGSAAARGGREKWRRREGVGAAGAPVAEERICKQEWDGRSAALAQLALRVKGVVMKKQASDDDTCIVQMSEEEADVLQYAYGANLHCDSPRYPHCHSYAANSPSTQVLMSKEEADALQHVYGTKLAGKGVLLKLLQAADAAERCARRSVGSGCSTRSTCGMRASHAKSAEPPTREAQDTVGSAPGAETAAAKLPPRELAALFELFDADGSGTVDGAEFLSLFFKVTDELRIDGLRAQRMAAYRRRYMKEHNIIDAALLDKDLLLGDSDDDDAAPTSTVGGPHTSPMSHRALTTDPLKRVHDVTLATSPPFLSSATTEDTLDLGRPSAAPDSPQTASPPPPPPPPPPPLPPPVAATLPRLWRRLAAALYVRGGVRGAVFEGVRANGPYGAERLRALVRDVARVAVSRAEACAVHEALARDRAATIAHRAEGRAAPDALARDRQAGVDGHDLVDMFRQLCAEEQLRQQRRARRRERRKQLLLQDAVLTKLAVAVKRYYDGGKARPPLSPFKASDALTCKAARCALREVFGLHLRRKDILALCACCSADGAPGGTLDCRRFLRMLTRGANHRRARPVVRQPLPVARHPLAAPPPPLMLSAADVQLQLEPPTPLQPKAQLVATDDAATGTSPLESEVALAPLQAAKLLPVSDADDDSDYMIVADNDVMDGRELPVRALVAGGDPCVIC</sequence>
<feature type="compositionally biased region" description="Low complexity" evidence="2">
    <location>
        <begin position="575"/>
        <end position="584"/>
    </location>
</feature>
<keyword evidence="1" id="KW-0106">Calcium</keyword>
<dbReference type="InterPro" id="IPR018247">
    <property type="entry name" value="EF_Hand_1_Ca_BS"/>
</dbReference>
<protein>
    <recommendedName>
        <fullName evidence="3">EF-hand domain-containing protein</fullName>
    </recommendedName>
</protein>
<dbReference type="InterPro" id="IPR011992">
    <property type="entry name" value="EF-hand-dom_pair"/>
</dbReference>
<comment type="caution">
    <text evidence="4">The sequence shown here is derived from an EMBL/GenBank/DDBJ whole genome shotgun (WGS) entry which is preliminary data.</text>
</comment>
<dbReference type="SMART" id="SM00054">
    <property type="entry name" value="EFh"/>
    <property type="match status" value="1"/>
</dbReference>
<dbReference type="PANTHER" id="PTHR45725:SF18">
    <property type="entry name" value="ORC1-LIKE AAA ATPASE DOMAIN-CONTAINING PROTEIN"/>
    <property type="match status" value="1"/>
</dbReference>
<evidence type="ECO:0000256" key="1">
    <source>
        <dbReference type="ARBA" id="ARBA00022837"/>
    </source>
</evidence>
<feature type="region of interest" description="Disordered" evidence="2">
    <location>
        <begin position="558"/>
        <end position="603"/>
    </location>
</feature>
<dbReference type="EMBL" id="JAFCMP010000135">
    <property type="protein sequence ID" value="KAG5185293.1"/>
    <property type="molecule type" value="Genomic_DNA"/>
</dbReference>
<dbReference type="AlphaFoldDB" id="A0A835Z2M1"/>
<dbReference type="SUPFAM" id="SSF47473">
    <property type="entry name" value="EF-hand"/>
    <property type="match status" value="1"/>
</dbReference>
<keyword evidence="5" id="KW-1185">Reference proteome</keyword>